<evidence type="ECO:0000313" key="3">
    <source>
        <dbReference type="Proteomes" id="UP000054776"/>
    </source>
</evidence>
<dbReference type="AlphaFoldDB" id="A0A0V1ASQ7"/>
<gene>
    <name evidence="2" type="ORF">T01_4231</name>
</gene>
<name>A0A0V1ASQ7_TRISP</name>
<evidence type="ECO:0000313" key="2">
    <source>
        <dbReference type="EMBL" id="KRY27741.1"/>
    </source>
</evidence>
<keyword evidence="3" id="KW-1185">Reference proteome</keyword>
<organism evidence="2 3">
    <name type="scientific">Trichinella spiralis</name>
    <name type="common">Trichina worm</name>
    <dbReference type="NCBI Taxonomy" id="6334"/>
    <lineage>
        <taxon>Eukaryota</taxon>
        <taxon>Metazoa</taxon>
        <taxon>Ecdysozoa</taxon>
        <taxon>Nematoda</taxon>
        <taxon>Enoplea</taxon>
        <taxon>Dorylaimia</taxon>
        <taxon>Trichinellida</taxon>
        <taxon>Trichinellidae</taxon>
        <taxon>Trichinella</taxon>
    </lineage>
</organism>
<feature type="region of interest" description="Disordered" evidence="1">
    <location>
        <begin position="1"/>
        <end position="39"/>
    </location>
</feature>
<sequence length="154" mass="17158">MSSSRKMGGRKVNADGACPNEKNKVDAEPPTMTENPTNDLLEDWHNRSIKKRVKGMSGFMNCSIIQTVSEQGGIMGTLIQQVISGMATVRDLTRQPIRQWYAPVSRGNIGDVAKVVLVPVVYYLYTGKDINTYGSIVQELLNKVAFWRSTLIHK</sequence>
<dbReference type="OrthoDB" id="10416391at2759"/>
<reference evidence="2 3" key="1">
    <citation type="submission" date="2015-01" db="EMBL/GenBank/DDBJ databases">
        <title>Evolution of Trichinella species and genotypes.</title>
        <authorList>
            <person name="Korhonen P.K."/>
            <person name="Edoardo P."/>
            <person name="Giuseppe L.R."/>
            <person name="Gasser R.B."/>
        </authorList>
    </citation>
    <scope>NUCLEOTIDE SEQUENCE [LARGE SCALE GENOMIC DNA]</scope>
    <source>
        <strain evidence="2">ISS3</strain>
    </source>
</reference>
<accession>A0A0V1ASQ7</accession>
<proteinExistence type="predicted"/>
<dbReference type="Proteomes" id="UP000054776">
    <property type="component" value="Unassembled WGS sequence"/>
</dbReference>
<protein>
    <submittedName>
        <fullName evidence="2">Uncharacterized protein</fullName>
    </submittedName>
</protein>
<evidence type="ECO:0000256" key="1">
    <source>
        <dbReference type="SAM" id="MobiDB-lite"/>
    </source>
</evidence>
<comment type="caution">
    <text evidence="2">The sequence shown here is derived from an EMBL/GenBank/DDBJ whole genome shotgun (WGS) entry which is preliminary data.</text>
</comment>
<dbReference type="InParanoid" id="A0A0V1ASQ7"/>
<dbReference type="EMBL" id="JYDH01000238">
    <property type="protein sequence ID" value="KRY27741.1"/>
    <property type="molecule type" value="Genomic_DNA"/>
</dbReference>